<gene>
    <name evidence="1" type="ORF">F5144DRAFT_547662</name>
</gene>
<reference evidence="1 2" key="1">
    <citation type="journal article" date="2021" name="Nat. Commun.">
        <title>Genetic determinants of endophytism in the Arabidopsis root mycobiome.</title>
        <authorList>
            <person name="Mesny F."/>
            <person name="Miyauchi S."/>
            <person name="Thiergart T."/>
            <person name="Pickel B."/>
            <person name="Atanasova L."/>
            <person name="Karlsson M."/>
            <person name="Huettel B."/>
            <person name="Barry K.W."/>
            <person name="Haridas S."/>
            <person name="Chen C."/>
            <person name="Bauer D."/>
            <person name="Andreopoulos W."/>
            <person name="Pangilinan J."/>
            <person name="LaButti K."/>
            <person name="Riley R."/>
            <person name="Lipzen A."/>
            <person name="Clum A."/>
            <person name="Drula E."/>
            <person name="Henrissat B."/>
            <person name="Kohler A."/>
            <person name="Grigoriev I.V."/>
            <person name="Martin F.M."/>
            <person name="Hacquard S."/>
        </authorList>
    </citation>
    <scope>NUCLEOTIDE SEQUENCE [LARGE SCALE GENOMIC DNA]</scope>
    <source>
        <strain evidence="1 2">MPI-SDFR-AT-0079</strain>
    </source>
</reference>
<evidence type="ECO:0000313" key="2">
    <source>
        <dbReference type="Proteomes" id="UP000724584"/>
    </source>
</evidence>
<comment type="caution">
    <text evidence="1">The sequence shown here is derived from an EMBL/GenBank/DDBJ whole genome shotgun (WGS) entry which is preliminary data.</text>
</comment>
<name>A0ACB7P808_9PEZI</name>
<dbReference type="Proteomes" id="UP000724584">
    <property type="component" value="Unassembled WGS sequence"/>
</dbReference>
<accession>A0ACB7P808</accession>
<keyword evidence="2" id="KW-1185">Reference proteome</keyword>
<proteinExistence type="predicted"/>
<protein>
    <submittedName>
        <fullName evidence="1">Uncharacterized protein</fullName>
    </submittedName>
</protein>
<evidence type="ECO:0000313" key="1">
    <source>
        <dbReference type="EMBL" id="KAH6631575.1"/>
    </source>
</evidence>
<dbReference type="EMBL" id="JAGIZQ010000004">
    <property type="protein sequence ID" value="KAH6631575.1"/>
    <property type="molecule type" value="Genomic_DNA"/>
</dbReference>
<organism evidence="1 2">
    <name type="scientific">Chaetomium tenue</name>
    <dbReference type="NCBI Taxonomy" id="1854479"/>
    <lineage>
        <taxon>Eukaryota</taxon>
        <taxon>Fungi</taxon>
        <taxon>Dikarya</taxon>
        <taxon>Ascomycota</taxon>
        <taxon>Pezizomycotina</taxon>
        <taxon>Sordariomycetes</taxon>
        <taxon>Sordariomycetidae</taxon>
        <taxon>Sordariales</taxon>
        <taxon>Chaetomiaceae</taxon>
        <taxon>Chaetomium</taxon>
    </lineage>
</organism>
<sequence>MARTHHKPSIPIRRTAGQRFFSDRPKVIGQLLGTTVTADASRSAPAIGIDQAGRILVSAAACRFLETQDLPIRVSPRVSRSHLTHDLDAASARDDVPVFCCLPLLISQPALHGQGFFSTLTSALIDEKSEDQIKATVEQAEVTSREREQNLGQKKAQCQALLPYTGNPKMPGHPRPVMVEISGIETLYAIARTEPLACGRDWAFSSEGDISSASWSPAGAPRLGSSIGRLVAGSQEHQRGATKLAGPRGF</sequence>